<dbReference type="Proteomes" id="UP001058290">
    <property type="component" value="Chromosome"/>
</dbReference>
<evidence type="ECO:0000313" key="2">
    <source>
        <dbReference type="Proteomes" id="UP001058290"/>
    </source>
</evidence>
<accession>A0ABY5ZX76</accession>
<keyword evidence="2" id="KW-1185">Reference proteome</keyword>
<protein>
    <recommendedName>
        <fullName evidence="3">SMI1/KNR4 family protein</fullName>
    </recommendedName>
</protein>
<name>A0ABY5ZX76_9BURK</name>
<dbReference type="EMBL" id="CP104377">
    <property type="protein sequence ID" value="UXC18597.1"/>
    <property type="molecule type" value="Genomic_DNA"/>
</dbReference>
<evidence type="ECO:0008006" key="3">
    <source>
        <dbReference type="Google" id="ProtNLM"/>
    </source>
</evidence>
<evidence type="ECO:0000313" key="1">
    <source>
        <dbReference type="EMBL" id="UXC18597.1"/>
    </source>
</evidence>
<reference evidence="1" key="1">
    <citation type="submission" date="2022-09" db="EMBL/GenBank/DDBJ databases">
        <title>Bacterial diversity in gut of crayfish and pufferfish.</title>
        <authorList>
            <person name="Huang Y."/>
        </authorList>
    </citation>
    <scope>NUCLEOTIDE SEQUENCE</scope>
    <source>
        <strain evidence="1">PR12</strain>
    </source>
</reference>
<organism evidence="1 2">
    <name type="scientific">Comamonas squillarum</name>
    <dbReference type="NCBI Taxonomy" id="2977320"/>
    <lineage>
        <taxon>Bacteria</taxon>
        <taxon>Pseudomonadati</taxon>
        <taxon>Pseudomonadota</taxon>
        <taxon>Betaproteobacteria</taxon>
        <taxon>Burkholderiales</taxon>
        <taxon>Comamonadaceae</taxon>
        <taxon>Comamonas</taxon>
    </lineage>
</organism>
<dbReference type="RefSeq" id="WP_260719152.1">
    <property type="nucleotide sequence ID" value="NZ_CP104377.1"/>
</dbReference>
<gene>
    <name evidence="1" type="ORF">N4T19_00175</name>
</gene>
<sequence length="161" mass="17088">MLALQAPAAIAERLWPGSTWPAVVPGLMPGHGLPTTEIAGDFVLLDHLAAAQETWGRDAPLAMLGQDWWVFACSGTGDAWLLSRDQQQAVAFLDHAAGPDALPQPLGIDAGQWLQLADLMAQLEAAQDQGMDQGQDVVLQALALMEQLAPGLSAHYPYTLA</sequence>
<proteinExistence type="predicted"/>